<dbReference type="AlphaFoldDB" id="A0A438M8Q9"/>
<accession>A0A438M8Q9</accession>
<dbReference type="EMBL" id="SAUN01000001">
    <property type="protein sequence ID" value="RVX42087.1"/>
    <property type="molecule type" value="Genomic_DNA"/>
</dbReference>
<feature type="region of interest" description="Disordered" evidence="1">
    <location>
        <begin position="1"/>
        <end position="238"/>
    </location>
</feature>
<keyword evidence="3" id="KW-1185">Reference proteome</keyword>
<reference evidence="2 3" key="1">
    <citation type="submission" date="2019-01" db="EMBL/GenBank/DDBJ databases">
        <title>Sequencing the genomes of 1000 actinobacteria strains.</title>
        <authorList>
            <person name="Klenk H.-P."/>
        </authorList>
    </citation>
    <scope>NUCLEOTIDE SEQUENCE [LARGE SCALE GENOMIC DNA]</scope>
    <source>
        <strain evidence="2 3">DSM 43925</strain>
    </source>
</reference>
<feature type="compositionally biased region" description="Low complexity" evidence="1">
    <location>
        <begin position="56"/>
        <end position="68"/>
    </location>
</feature>
<evidence type="ECO:0000313" key="3">
    <source>
        <dbReference type="Proteomes" id="UP000284824"/>
    </source>
</evidence>
<dbReference type="Proteomes" id="UP000284824">
    <property type="component" value="Unassembled WGS sequence"/>
</dbReference>
<feature type="region of interest" description="Disordered" evidence="1">
    <location>
        <begin position="266"/>
        <end position="293"/>
    </location>
</feature>
<name>A0A438M8Q9_9ACTN</name>
<proteinExistence type="predicted"/>
<sequence>MARDGRATRPPIRASVTHDGTSAADGPGRPGPAAGLWRLPPADVNRTGPAMHRPTGRPGRQGAQPRMGRGPGRRGDRPTAQLASGTHSRQQTGAPDSRGSPANSATVQCAQPMARTASRRDDLPTSRPASGAAPITHTPAARPARGRLAAAPPASEATSQARTADDAHRRRAGRGGPAYSAHNRQHTPPTGRGTRSAAHPVSGAPGQRRGRSAGDAGRQPGRSTTRAVGGKAARGAAVSRQTLKYLASGWWATRAEVACSGWSWNSSDRVTPIRSGSSSWNSCTWSSRLGQAG</sequence>
<protein>
    <submittedName>
        <fullName evidence="2">Uncharacterized protein</fullName>
    </submittedName>
</protein>
<feature type="compositionally biased region" description="Polar residues" evidence="1">
    <location>
        <begin position="81"/>
        <end position="109"/>
    </location>
</feature>
<feature type="compositionally biased region" description="Low complexity" evidence="1">
    <location>
        <begin position="226"/>
        <end position="238"/>
    </location>
</feature>
<feature type="compositionally biased region" description="Low complexity" evidence="1">
    <location>
        <begin position="23"/>
        <end position="35"/>
    </location>
</feature>
<evidence type="ECO:0000256" key="1">
    <source>
        <dbReference type="SAM" id="MobiDB-lite"/>
    </source>
</evidence>
<feature type="compositionally biased region" description="Low complexity" evidence="1">
    <location>
        <begin position="275"/>
        <end position="287"/>
    </location>
</feature>
<organism evidence="2 3">
    <name type="scientific">Nonomuraea polychroma</name>
    <dbReference type="NCBI Taxonomy" id="46176"/>
    <lineage>
        <taxon>Bacteria</taxon>
        <taxon>Bacillati</taxon>
        <taxon>Actinomycetota</taxon>
        <taxon>Actinomycetes</taxon>
        <taxon>Streptosporangiales</taxon>
        <taxon>Streptosporangiaceae</taxon>
        <taxon>Nonomuraea</taxon>
    </lineage>
</organism>
<evidence type="ECO:0000313" key="2">
    <source>
        <dbReference type="EMBL" id="RVX42087.1"/>
    </source>
</evidence>
<feature type="compositionally biased region" description="Low complexity" evidence="1">
    <location>
        <begin position="139"/>
        <end position="154"/>
    </location>
</feature>
<comment type="caution">
    <text evidence="2">The sequence shown here is derived from an EMBL/GenBank/DDBJ whole genome shotgun (WGS) entry which is preliminary data.</text>
</comment>
<gene>
    <name evidence="2" type="ORF">EDD27_4705</name>
</gene>